<dbReference type="AlphaFoldDB" id="A0A0G0ANT8"/>
<dbReference type="EMBL" id="JOKZ01000031">
    <property type="protein sequence ID" value="KKP06174.1"/>
    <property type="molecule type" value="Genomic_DNA"/>
</dbReference>
<dbReference type="InterPro" id="IPR013149">
    <property type="entry name" value="ADH-like_C"/>
</dbReference>
<dbReference type="CDD" id="cd08249">
    <property type="entry name" value="enoyl_reductase_like"/>
    <property type="match status" value="1"/>
</dbReference>
<evidence type="ECO:0000259" key="6">
    <source>
        <dbReference type="Pfam" id="PF08240"/>
    </source>
</evidence>
<dbReference type="PANTHER" id="PTHR45348">
    <property type="entry name" value="HYPOTHETICAL OXIDOREDUCTASE (EUROFUNG)"/>
    <property type="match status" value="1"/>
</dbReference>
<evidence type="ECO:0000313" key="7">
    <source>
        <dbReference type="EMBL" id="KKP06174.1"/>
    </source>
</evidence>
<feature type="transmembrane region" description="Helical" evidence="4">
    <location>
        <begin position="155"/>
        <end position="177"/>
    </location>
</feature>
<gene>
    <name evidence="7" type="ORF">THAR02_01687</name>
</gene>
<dbReference type="OMA" id="FQEYAIV"/>
<evidence type="ECO:0000256" key="4">
    <source>
        <dbReference type="SAM" id="Phobius"/>
    </source>
</evidence>
<feature type="region of interest" description="Disordered" evidence="3">
    <location>
        <begin position="315"/>
        <end position="339"/>
    </location>
</feature>
<dbReference type="InterPro" id="IPR036291">
    <property type="entry name" value="NAD(P)-bd_dom_sf"/>
</dbReference>
<dbReference type="Gene3D" id="3.90.180.10">
    <property type="entry name" value="Medium-chain alcohol dehydrogenases, catalytic domain"/>
    <property type="match status" value="1"/>
</dbReference>
<dbReference type="InterPro" id="IPR047122">
    <property type="entry name" value="Trans-enoyl_RdTase-like"/>
</dbReference>
<keyword evidence="4" id="KW-0812">Transmembrane</keyword>
<reference evidence="8" key="1">
    <citation type="journal article" date="2015" name="Genome Announc.">
        <title>Draft whole-genome sequence of the biocontrol agent Trichoderma harzianum T6776.</title>
        <authorList>
            <person name="Baroncelli R."/>
            <person name="Piaggeschi G."/>
            <person name="Fiorini L."/>
            <person name="Bertolini E."/>
            <person name="Zapparata A."/>
            <person name="Pe M.E."/>
            <person name="Sarrocco S."/>
            <person name="Vannacci G."/>
        </authorList>
    </citation>
    <scope>NUCLEOTIDE SEQUENCE [LARGE SCALE GENOMIC DNA]</scope>
    <source>
        <strain evidence="8">T6776</strain>
    </source>
</reference>
<dbReference type="InterPro" id="IPR011032">
    <property type="entry name" value="GroES-like_sf"/>
</dbReference>
<dbReference type="Proteomes" id="UP000034112">
    <property type="component" value="Unassembled WGS sequence"/>
</dbReference>
<feature type="domain" description="Alcohol dehydrogenase-like C-terminal" evidence="5">
    <location>
        <begin position="234"/>
        <end position="311"/>
    </location>
</feature>
<organism evidence="7 8">
    <name type="scientific">Trichoderma harzianum</name>
    <name type="common">Hypocrea lixii</name>
    <dbReference type="NCBI Taxonomy" id="5544"/>
    <lineage>
        <taxon>Eukaryota</taxon>
        <taxon>Fungi</taxon>
        <taxon>Dikarya</taxon>
        <taxon>Ascomycota</taxon>
        <taxon>Pezizomycotina</taxon>
        <taxon>Sordariomycetes</taxon>
        <taxon>Hypocreomycetidae</taxon>
        <taxon>Hypocreales</taxon>
        <taxon>Hypocreaceae</taxon>
        <taxon>Trichoderma</taxon>
    </lineage>
</organism>
<dbReference type="OrthoDB" id="201656at2759"/>
<sequence>MAVASSKTIVTIAGAAAITSFPAATYGKGVPYSQRQLLLHDPRQPYKLHTDRDIPELRFGDLLVEVHGIGLNPIDWKSADFGLVLPSPPFLNGREFIGKIIASEVDQRCKLQPGEWVLAVSTDYRDFRKSAFQEYAIVCCYNAIRIPKHVDPFKVAPMGVAFVAAGLSLGVCLGVTFTKGPKQREFNLLENARWYPEDVPDDIAEEVFDALAPCYQAQPGEWLLVYGASTVTAQIVIQLAKIGGLKVAGVADLGKHRQLLQSLGTDILIDRRDLDQAKRDIKRLIPGSLRFAIDTVGPETAAWCQQVLAERTSSRYCSPGKETPTNPPPVDPATRGGGSKLSHLVAMTGRPEKLHPNVQVHTVPIKLFHTSQWVGGHLSKWLYELLDTNKLRPPEVEFVPGGLDAINGALERLRQGQTSGKRIVVRMKEPETKIELFP</sequence>
<evidence type="ECO:0000256" key="2">
    <source>
        <dbReference type="ARBA" id="ARBA00023002"/>
    </source>
</evidence>
<dbReference type="Gene3D" id="3.40.50.720">
    <property type="entry name" value="NAD(P)-binding Rossmann-like Domain"/>
    <property type="match status" value="1"/>
</dbReference>
<evidence type="ECO:0000259" key="5">
    <source>
        <dbReference type="Pfam" id="PF00107"/>
    </source>
</evidence>
<keyword evidence="4" id="KW-0472">Membrane</keyword>
<comment type="caution">
    <text evidence="7">The sequence shown here is derived from an EMBL/GenBank/DDBJ whole genome shotgun (WGS) entry which is preliminary data.</text>
</comment>
<evidence type="ECO:0000256" key="1">
    <source>
        <dbReference type="ARBA" id="ARBA00008072"/>
    </source>
</evidence>
<comment type="similarity">
    <text evidence="1">Belongs to the zinc-containing alcohol dehydrogenase family.</text>
</comment>
<keyword evidence="2" id="KW-0560">Oxidoreductase</keyword>
<dbReference type="Pfam" id="PF08240">
    <property type="entry name" value="ADH_N"/>
    <property type="match status" value="1"/>
</dbReference>
<dbReference type="GO" id="GO:0016651">
    <property type="term" value="F:oxidoreductase activity, acting on NAD(P)H"/>
    <property type="evidence" value="ECO:0007669"/>
    <property type="project" value="InterPro"/>
</dbReference>
<dbReference type="PANTHER" id="PTHR45348:SF2">
    <property type="entry name" value="ZINC-TYPE ALCOHOL DEHYDROGENASE-LIKE PROTEIN C2E1P3.01"/>
    <property type="match status" value="1"/>
</dbReference>
<feature type="domain" description="Alcohol dehydrogenase-like N-terminal" evidence="6">
    <location>
        <begin position="60"/>
        <end position="139"/>
    </location>
</feature>
<dbReference type="Pfam" id="PF00107">
    <property type="entry name" value="ADH_zinc_N"/>
    <property type="match status" value="1"/>
</dbReference>
<name>A0A0G0ANT8_TRIHA</name>
<dbReference type="InterPro" id="IPR013154">
    <property type="entry name" value="ADH-like_N"/>
</dbReference>
<protein>
    <submittedName>
        <fullName evidence="7">Oxidoreductase</fullName>
    </submittedName>
</protein>
<proteinExistence type="inferred from homology"/>
<accession>A0A0G0ANT8</accession>
<keyword evidence="4" id="KW-1133">Transmembrane helix</keyword>
<dbReference type="SUPFAM" id="SSF50129">
    <property type="entry name" value="GroES-like"/>
    <property type="match status" value="1"/>
</dbReference>
<evidence type="ECO:0000256" key="3">
    <source>
        <dbReference type="SAM" id="MobiDB-lite"/>
    </source>
</evidence>
<evidence type="ECO:0000313" key="8">
    <source>
        <dbReference type="Proteomes" id="UP000034112"/>
    </source>
</evidence>
<dbReference type="SUPFAM" id="SSF51735">
    <property type="entry name" value="NAD(P)-binding Rossmann-fold domains"/>
    <property type="match status" value="1"/>
</dbReference>